<feature type="region of interest" description="Disordered" evidence="2">
    <location>
        <begin position="242"/>
        <end position="273"/>
    </location>
</feature>
<proteinExistence type="predicted"/>
<keyword evidence="3" id="KW-1185">Reference proteome</keyword>
<dbReference type="Gene3D" id="1.25.40.20">
    <property type="entry name" value="Ankyrin repeat-containing domain"/>
    <property type="match status" value="1"/>
</dbReference>
<gene>
    <name evidence="4" type="primary">LOC106809782</name>
</gene>
<dbReference type="PROSITE" id="PS50297">
    <property type="entry name" value="ANK_REP_REGION"/>
    <property type="match status" value="3"/>
</dbReference>
<reference evidence="4" key="1">
    <citation type="submission" date="2025-08" db="UniProtKB">
        <authorList>
            <consortium name="RefSeq"/>
        </authorList>
    </citation>
    <scope>IDENTIFICATION</scope>
</reference>
<organism evidence="3 4">
    <name type="scientific">Priapulus caudatus</name>
    <name type="common">Priapulid worm</name>
    <dbReference type="NCBI Taxonomy" id="37621"/>
    <lineage>
        <taxon>Eukaryota</taxon>
        <taxon>Metazoa</taxon>
        <taxon>Ecdysozoa</taxon>
        <taxon>Scalidophora</taxon>
        <taxon>Priapulida</taxon>
        <taxon>Priapulimorpha</taxon>
        <taxon>Priapulimorphida</taxon>
        <taxon>Priapulidae</taxon>
        <taxon>Priapulus</taxon>
    </lineage>
</organism>
<dbReference type="PANTHER" id="PTHR24168">
    <property type="entry name" value="KN MOTIF AND ANKYRIN REPEAT DOMAIN-CONTAINING"/>
    <property type="match status" value="1"/>
</dbReference>
<dbReference type="Proteomes" id="UP000695022">
    <property type="component" value="Unplaced"/>
</dbReference>
<feature type="repeat" description="ANK" evidence="1">
    <location>
        <begin position="178"/>
        <end position="199"/>
    </location>
</feature>
<sequence>MSASCKLLDGYMKKPVKPTPKKVLHAIAVIQREWFKASSQKNANPHQVEDYLDEFEEISHEHLAKVVNMADNNGNTALHYSVSHGNFDIVSLLLDSKVCDVNRQNKAGYTAIMLASLAVIKNEAHRSVIQRLFSLGDVNIRASQHGQTALMLAVSHGRLDLVRMLLEAGAEVNIKDVDGSTALMCASEHGHMEIVKLLLAHPDCDPSCSDNDGSSALSIAVANGHRDIGLMIYARMSLSRQGSPLRKMSPNTAKSPLVKRTSSGSDSSRSGSPQHSMWFYCVNFQGLSKNSYCVVSNEGAAWVYEV</sequence>
<feature type="compositionally biased region" description="Low complexity" evidence="2">
    <location>
        <begin position="262"/>
        <end position="272"/>
    </location>
</feature>
<evidence type="ECO:0000256" key="2">
    <source>
        <dbReference type="SAM" id="MobiDB-lite"/>
    </source>
</evidence>
<dbReference type="SUPFAM" id="SSF48403">
    <property type="entry name" value="Ankyrin repeat"/>
    <property type="match status" value="1"/>
</dbReference>
<dbReference type="GeneID" id="106809782"/>
<dbReference type="InterPro" id="IPR002110">
    <property type="entry name" value="Ankyrin_rpt"/>
</dbReference>
<dbReference type="SMART" id="SM00248">
    <property type="entry name" value="ANK"/>
    <property type="match status" value="4"/>
</dbReference>
<dbReference type="InterPro" id="IPR036770">
    <property type="entry name" value="Ankyrin_rpt-contain_sf"/>
</dbReference>
<accession>A0ABM1E8F0</accession>
<feature type="repeat" description="ANK" evidence="1">
    <location>
        <begin position="145"/>
        <end position="177"/>
    </location>
</feature>
<dbReference type="RefSeq" id="XP_014668471.1">
    <property type="nucleotide sequence ID" value="XM_014812985.1"/>
</dbReference>
<feature type="repeat" description="ANK" evidence="1">
    <location>
        <begin position="73"/>
        <end position="95"/>
    </location>
</feature>
<keyword evidence="1" id="KW-0040">ANK repeat</keyword>
<evidence type="ECO:0000313" key="4">
    <source>
        <dbReference type="RefSeq" id="XP_014668471.1"/>
    </source>
</evidence>
<protein>
    <submittedName>
        <fullName evidence="4">KN motif and ankyrin repeat domain-containing protein 1-like</fullName>
    </submittedName>
</protein>
<name>A0ABM1E8F0_PRICU</name>
<dbReference type="PANTHER" id="PTHR24168:SF21">
    <property type="entry name" value="KANK, ISOFORM D"/>
    <property type="match status" value="1"/>
</dbReference>
<dbReference type="Pfam" id="PF12796">
    <property type="entry name" value="Ank_2"/>
    <property type="match status" value="1"/>
</dbReference>
<dbReference type="InterPro" id="IPR047184">
    <property type="entry name" value="KANK1-4"/>
</dbReference>
<dbReference type="Pfam" id="PF13637">
    <property type="entry name" value="Ank_4"/>
    <property type="match status" value="1"/>
</dbReference>
<dbReference type="PROSITE" id="PS50088">
    <property type="entry name" value="ANK_REPEAT"/>
    <property type="match status" value="3"/>
</dbReference>
<evidence type="ECO:0000313" key="3">
    <source>
        <dbReference type="Proteomes" id="UP000695022"/>
    </source>
</evidence>
<evidence type="ECO:0000256" key="1">
    <source>
        <dbReference type="PROSITE-ProRule" id="PRU00023"/>
    </source>
</evidence>
<dbReference type="PRINTS" id="PR01415">
    <property type="entry name" value="ANKYRIN"/>
</dbReference>